<keyword evidence="3" id="KW-1185">Reference proteome</keyword>
<name>A0A9Q1E9Y3_SYNKA</name>
<organism evidence="2 3">
    <name type="scientific">Synaphobranchus kaupii</name>
    <name type="common">Kaup's arrowtooth eel</name>
    <dbReference type="NCBI Taxonomy" id="118154"/>
    <lineage>
        <taxon>Eukaryota</taxon>
        <taxon>Metazoa</taxon>
        <taxon>Chordata</taxon>
        <taxon>Craniata</taxon>
        <taxon>Vertebrata</taxon>
        <taxon>Euteleostomi</taxon>
        <taxon>Actinopterygii</taxon>
        <taxon>Neopterygii</taxon>
        <taxon>Teleostei</taxon>
        <taxon>Anguilliformes</taxon>
        <taxon>Synaphobranchidae</taxon>
        <taxon>Synaphobranchus</taxon>
    </lineage>
</organism>
<accession>A0A9Q1E9Y3</accession>
<dbReference type="Proteomes" id="UP001152622">
    <property type="component" value="Chromosome 21"/>
</dbReference>
<comment type="caution">
    <text evidence="2">The sequence shown here is derived from an EMBL/GenBank/DDBJ whole genome shotgun (WGS) entry which is preliminary data.</text>
</comment>
<feature type="region of interest" description="Disordered" evidence="1">
    <location>
        <begin position="1"/>
        <end position="51"/>
    </location>
</feature>
<feature type="compositionally biased region" description="Basic residues" evidence="1">
    <location>
        <begin position="10"/>
        <end position="20"/>
    </location>
</feature>
<gene>
    <name evidence="2" type="ORF">SKAU_G00405330</name>
</gene>
<evidence type="ECO:0000256" key="1">
    <source>
        <dbReference type="SAM" id="MobiDB-lite"/>
    </source>
</evidence>
<dbReference type="AlphaFoldDB" id="A0A9Q1E9Y3"/>
<evidence type="ECO:0000313" key="2">
    <source>
        <dbReference type="EMBL" id="KAJ8334894.1"/>
    </source>
</evidence>
<proteinExistence type="predicted"/>
<protein>
    <submittedName>
        <fullName evidence="2">Uncharacterized protein</fullName>
    </submittedName>
</protein>
<feature type="compositionally biased region" description="Polar residues" evidence="1">
    <location>
        <begin position="32"/>
        <end position="42"/>
    </location>
</feature>
<evidence type="ECO:0000313" key="3">
    <source>
        <dbReference type="Proteomes" id="UP001152622"/>
    </source>
</evidence>
<sequence length="127" mass="14079">MRCQVGSRGSKPRQPRRGKGMHSSLGVKTHRSQVPVSASLNTPGAEPQTKPVKEEARVIGHLQQTQLNTGVRGCTFWGDSAKRQRLQPARPFLTRYGPIVLAEHSCRSLGLHAEQWPIVFGADLFRD</sequence>
<dbReference type="EMBL" id="JAINUF010000021">
    <property type="protein sequence ID" value="KAJ8334894.1"/>
    <property type="molecule type" value="Genomic_DNA"/>
</dbReference>
<reference evidence="2" key="1">
    <citation type="journal article" date="2023" name="Science">
        <title>Genome structures resolve the early diversification of teleost fishes.</title>
        <authorList>
            <person name="Parey E."/>
            <person name="Louis A."/>
            <person name="Montfort J."/>
            <person name="Bouchez O."/>
            <person name="Roques C."/>
            <person name="Iampietro C."/>
            <person name="Lluch J."/>
            <person name="Castinel A."/>
            <person name="Donnadieu C."/>
            <person name="Desvignes T."/>
            <person name="Floi Bucao C."/>
            <person name="Jouanno E."/>
            <person name="Wen M."/>
            <person name="Mejri S."/>
            <person name="Dirks R."/>
            <person name="Jansen H."/>
            <person name="Henkel C."/>
            <person name="Chen W.J."/>
            <person name="Zahm M."/>
            <person name="Cabau C."/>
            <person name="Klopp C."/>
            <person name="Thompson A.W."/>
            <person name="Robinson-Rechavi M."/>
            <person name="Braasch I."/>
            <person name="Lecointre G."/>
            <person name="Bobe J."/>
            <person name="Postlethwait J.H."/>
            <person name="Berthelot C."/>
            <person name="Roest Crollius H."/>
            <person name="Guiguen Y."/>
        </authorList>
    </citation>
    <scope>NUCLEOTIDE SEQUENCE</scope>
    <source>
        <strain evidence="2">WJC10195</strain>
    </source>
</reference>